<dbReference type="SUPFAM" id="SSF69917">
    <property type="entry name" value="OMPT-like"/>
    <property type="match status" value="1"/>
</dbReference>
<dbReference type="EMBL" id="CP003537">
    <property type="protein sequence ID" value="AGH95321.1"/>
    <property type="molecule type" value="Genomic_DNA"/>
</dbReference>
<reference evidence="1 2" key="1">
    <citation type="journal article" date="2013" name="ISME J.">
        <title>By their genes ye shall know them: genomic signatures of predatory bacteria.</title>
        <authorList>
            <person name="Pasternak Z."/>
            <person name="Pietrokovski S."/>
            <person name="Rotem O."/>
            <person name="Gophna U."/>
            <person name="Lurie-Weinberger M.N."/>
            <person name="Jurkevitch E."/>
        </authorList>
    </citation>
    <scope>NUCLEOTIDE SEQUENCE [LARGE SCALE GENOMIC DNA]</scope>
    <source>
        <strain evidence="1 2">JSS</strain>
    </source>
</reference>
<dbReference type="RefSeq" id="WP_015469811.1">
    <property type="nucleotide sequence ID" value="NC_020813.1"/>
</dbReference>
<keyword evidence="2" id="KW-1185">Reference proteome</keyword>
<protein>
    <recommendedName>
        <fullName evidence="3">Outer membrane protein beta-barrel domain-containing protein</fullName>
    </recommendedName>
</protein>
<dbReference type="InterPro" id="IPR020080">
    <property type="entry name" value="OM_adhesin/peptidase_omptin"/>
</dbReference>
<gene>
    <name evidence="1" type="ORF">A11Q_1105</name>
</gene>
<dbReference type="AlphaFoldDB" id="M4VBB8"/>
<organism evidence="1 2">
    <name type="scientific">Pseudobdellovibrio exovorus JSS</name>
    <dbReference type="NCBI Taxonomy" id="1184267"/>
    <lineage>
        <taxon>Bacteria</taxon>
        <taxon>Pseudomonadati</taxon>
        <taxon>Bdellovibrionota</taxon>
        <taxon>Bdellovibrionia</taxon>
        <taxon>Bdellovibrionales</taxon>
        <taxon>Pseudobdellovibrionaceae</taxon>
        <taxon>Pseudobdellovibrio</taxon>
    </lineage>
</organism>
<dbReference type="eggNOG" id="ENOG50339EN">
    <property type="taxonomic scope" value="Bacteria"/>
</dbReference>
<name>M4VBB8_9BACT</name>
<accession>M4VBB8</accession>
<proteinExistence type="predicted"/>
<dbReference type="OrthoDB" id="597531at2"/>
<dbReference type="HOGENOM" id="CLU_1080371_0_0_7"/>
<dbReference type="KEGG" id="bex:A11Q_1105"/>
<dbReference type="GO" id="GO:0004190">
    <property type="term" value="F:aspartic-type endopeptidase activity"/>
    <property type="evidence" value="ECO:0007669"/>
    <property type="project" value="InterPro"/>
</dbReference>
<dbReference type="Proteomes" id="UP000012040">
    <property type="component" value="Chromosome"/>
</dbReference>
<dbReference type="PATRIC" id="fig|1184267.3.peg.1119"/>
<evidence type="ECO:0000313" key="2">
    <source>
        <dbReference type="Proteomes" id="UP000012040"/>
    </source>
</evidence>
<dbReference type="Gene3D" id="2.40.160.20">
    <property type="match status" value="1"/>
</dbReference>
<evidence type="ECO:0000313" key="1">
    <source>
        <dbReference type="EMBL" id="AGH95321.1"/>
    </source>
</evidence>
<sequence length="257" mass="29342">MKFYLSFLILLFGFQIEAQIQPSQKAATAKSFTLGAELRSYAYSEPSLVEHSGLMYGVWAEWYWSSALGNGKLYGNFLYGLLDYKGQLCNQLNNCVPYEAKTKDMIAKVATRFEFEVQKTFRFFAGLGFRYLYDMGEGVGFYQRTGQWVFIPVGAELDFNSDIGKFSAELEYDQIIYGKIRSNLSDVGGGYEDLEMDQTGYGIVVGLSYRWNPDWKLGGFYERWDLNRSNSVSTNGQTFVEPKNHSDSFGLRVGYLF</sequence>
<evidence type="ECO:0008006" key="3">
    <source>
        <dbReference type="Google" id="ProtNLM"/>
    </source>
</evidence>